<reference evidence="2 3" key="1">
    <citation type="submission" date="2014-04" db="EMBL/GenBank/DDBJ databases">
        <authorList>
            <consortium name="DOE Joint Genome Institute"/>
            <person name="Kuo A."/>
            <person name="Kohler A."/>
            <person name="Costa M.D."/>
            <person name="Nagy L.G."/>
            <person name="Floudas D."/>
            <person name="Copeland A."/>
            <person name="Barry K.W."/>
            <person name="Cichocki N."/>
            <person name="Veneault-Fourrey C."/>
            <person name="LaButti K."/>
            <person name="Lindquist E.A."/>
            <person name="Lipzen A."/>
            <person name="Lundell T."/>
            <person name="Morin E."/>
            <person name="Murat C."/>
            <person name="Sun H."/>
            <person name="Tunlid A."/>
            <person name="Henrissat B."/>
            <person name="Grigoriev I.V."/>
            <person name="Hibbett D.S."/>
            <person name="Martin F."/>
            <person name="Nordberg H.P."/>
            <person name="Cantor M.N."/>
            <person name="Hua S.X."/>
        </authorList>
    </citation>
    <scope>NUCLEOTIDE SEQUENCE [LARGE SCALE GENOMIC DNA]</scope>
    <source>
        <strain evidence="2 3">Marx 270</strain>
    </source>
</reference>
<sequence>MSHNYQLACEASGMPTSMLVRGTALETEMDTVLVQWYSVSRPSKVIGVDPGSDHTGFRRSDVANLSLSQ</sequence>
<protein>
    <submittedName>
        <fullName evidence="2">Uncharacterized protein</fullName>
    </submittedName>
</protein>
<evidence type="ECO:0000313" key="2">
    <source>
        <dbReference type="EMBL" id="KIN99950.1"/>
    </source>
</evidence>
<proteinExistence type="predicted"/>
<dbReference type="Proteomes" id="UP000054217">
    <property type="component" value="Unassembled WGS sequence"/>
</dbReference>
<organism evidence="2 3">
    <name type="scientific">Pisolithus tinctorius Marx 270</name>
    <dbReference type="NCBI Taxonomy" id="870435"/>
    <lineage>
        <taxon>Eukaryota</taxon>
        <taxon>Fungi</taxon>
        <taxon>Dikarya</taxon>
        <taxon>Basidiomycota</taxon>
        <taxon>Agaricomycotina</taxon>
        <taxon>Agaricomycetes</taxon>
        <taxon>Agaricomycetidae</taxon>
        <taxon>Boletales</taxon>
        <taxon>Sclerodermatineae</taxon>
        <taxon>Pisolithaceae</taxon>
        <taxon>Pisolithus</taxon>
    </lineage>
</organism>
<accession>A0A0C3NXA9</accession>
<name>A0A0C3NXA9_PISTI</name>
<evidence type="ECO:0000313" key="3">
    <source>
        <dbReference type="Proteomes" id="UP000054217"/>
    </source>
</evidence>
<dbReference type="AlphaFoldDB" id="A0A0C3NXA9"/>
<keyword evidence="3" id="KW-1185">Reference proteome</keyword>
<dbReference type="EMBL" id="KN832000">
    <property type="protein sequence ID" value="KIN99950.1"/>
    <property type="molecule type" value="Genomic_DNA"/>
</dbReference>
<reference evidence="3" key="2">
    <citation type="submission" date="2015-01" db="EMBL/GenBank/DDBJ databases">
        <title>Evolutionary Origins and Diversification of the Mycorrhizal Mutualists.</title>
        <authorList>
            <consortium name="DOE Joint Genome Institute"/>
            <consortium name="Mycorrhizal Genomics Consortium"/>
            <person name="Kohler A."/>
            <person name="Kuo A."/>
            <person name="Nagy L.G."/>
            <person name="Floudas D."/>
            <person name="Copeland A."/>
            <person name="Barry K.W."/>
            <person name="Cichocki N."/>
            <person name="Veneault-Fourrey C."/>
            <person name="LaButti K."/>
            <person name="Lindquist E.A."/>
            <person name="Lipzen A."/>
            <person name="Lundell T."/>
            <person name="Morin E."/>
            <person name="Murat C."/>
            <person name="Riley R."/>
            <person name="Ohm R."/>
            <person name="Sun H."/>
            <person name="Tunlid A."/>
            <person name="Henrissat B."/>
            <person name="Grigoriev I.V."/>
            <person name="Hibbett D.S."/>
            <person name="Martin F."/>
        </authorList>
    </citation>
    <scope>NUCLEOTIDE SEQUENCE [LARGE SCALE GENOMIC DNA]</scope>
    <source>
        <strain evidence="3">Marx 270</strain>
    </source>
</reference>
<dbReference type="InParanoid" id="A0A0C3NXA9"/>
<feature type="compositionally biased region" description="Basic and acidic residues" evidence="1">
    <location>
        <begin position="51"/>
        <end position="61"/>
    </location>
</feature>
<dbReference type="HOGENOM" id="CLU_2776979_0_0_1"/>
<evidence type="ECO:0000256" key="1">
    <source>
        <dbReference type="SAM" id="MobiDB-lite"/>
    </source>
</evidence>
<feature type="region of interest" description="Disordered" evidence="1">
    <location>
        <begin position="49"/>
        <end position="69"/>
    </location>
</feature>
<gene>
    <name evidence="2" type="ORF">M404DRAFT_1004270</name>
</gene>